<dbReference type="EMBL" id="CP034460">
    <property type="protein sequence ID" value="QBM90324.1"/>
    <property type="molecule type" value="Genomic_DNA"/>
</dbReference>
<proteinExistence type="predicted"/>
<dbReference type="SUPFAM" id="SSF53474">
    <property type="entry name" value="alpha/beta-Hydrolases"/>
    <property type="match status" value="1"/>
</dbReference>
<dbReference type="GO" id="GO:0006629">
    <property type="term" value="P:lipid metabolic process"/>
    <property type="evidence" value="ECO:0007669"/>
    <property type="project" value="InterPro"/>
</dbReference>
<dbReference type="PANTHER" id="PTHR11440">
    <property type="entry name" value="LECITHIN-CHOLESTEROL ACYLTRANSFERASE-RELATED"/>
    <property type="match status" value="1"/>
</dbReference>
<dbReference type="InterPro" id="IPR029058">
    <property type="entry name" value="AB_hydrolase_fold"/>
</dbReference>
<dbReference type="InterPro" id="IPR003386">
    <property type="entry name" value="LACT/PDAT_acylTrfase"/>
</dbReference>
<protein>
    <submittedName>
        <fullName evidence="3">Phospholipid:diacylglycerol acyltransferase</fullName>
    </submittedName>
</protein>
<evidence type="ECO:0000313" key="4">
    <source>
        <dbReference type="Proteomes" id="UP000292447"/>
    </source>
</evidence>
<keyword evidence="2" id="KW-0812">Transmembrane</keyword>
<feature type="compositionally biased region" description="Basic residues" evidence="1">
    <location>
        <begin position="36"/>
        <end position="46"/>
    </location>
</feature>
<organism evidence="3 4">
    <name type="scientific">Metschnikowia aff. pulcherrima</name>
    <dbReference type="NCBI Taxonomy" id="2163413"/>
    <lineage>
        <taxon>Eukaryota</taxon>
        <taxon>Fungi</taxon>
        <taxon>Dikarya</taxon>
        <taxon>Ascomycota</taxon>
        <taxon>Saccharomycotina</taxon>
        <taxon>Pichiomycetes</taxon>
        <taxon>Metschnikowiaceae</taxon>
        <taxon>Metschnikowia</taxon>
    </lineage>
</organism>
<dbReference type="AlphaFoldDB" id="A0A4P6XWE0"/>
<keyword evidence="4" id="KW-1185">Reference proteome</keyword>
<feature type="compositionally biased region" description="Basic and acidic residues" evidence="1">
    <location>
        <begin position="71"/>
        <end position="83"/>
    </location>
</feature>
<dbReference type="GO" id="GO:0008374">
    <property type="term" value="F:O-acyltransferase activity"/>
    <property type="evidence" value="ECO:0007669"/>
    <property type="project" value="InterPro"/>
</dbReference>
<gene>
    <name evidence="3" type="primary">MPUL0E05710</name>
    <name evidence="3" type="ORF">METSCH_E05710</name>
</gene>
<sequence length="705" mass="78782">MAKSEKKSTPSSRGLLGTENLKITEKSAENPLSSLHVRKRKPRKAKGANSGKNSDGENVDGDAEIHITGSRGDDDEKSSEKSGKLAKQSLKKPHKKDDKLQRKLYQLRRVTFILGAVLGLIATVVLTAMSSEDIKLEFDRLIAYDSFNDFVEDWKYSMPQGLQLIIDGQAGKNELKGSAESFSVGMRMKKELNLTSKYNVVMVPGVISTGLESWGVSADGDCPSLPHFRKRLWGSFYMLRTMFLDKACWLKHIKLDPETGLDPPNVKVRASLGFDAADFFVAGYWIWNKVLQNLAVIGYGPENMISATYDWRLAYLDLERRDAYFTKLKLQVETTKKLTGEKSFLVGHLMGLQVILYFMKWVEAEGEFYGNGGPSWCNDNLAGVIDISGSLLGTPKAISALLSGEMKDTVQLNYLAVYGLEKFFSKKERVDMLRTFGGIPAMIPKGGELIWGNLTHSPDDPGNELLTADVGVTIEGPKNHTLGKFIRYRSRDESASSEVGITHTEEDFTLDDSIEKLLEISPDWLSNRIKENYSFGVARTDEELRKNEKDPLKWSNPLEIALPNAPDMKIYCFYGVGNPTERAYTYKKGEKESGLPLVVDTESEHPVYFGDGDGTVSLMTHMICHEWQKKNSRFNPAGVEVKIVEMKHEPDRFDIRGGAKTAEHVDILGSAELNELILKVVTGHGDSVENNYVSELRNISMKIEI</sequence>
<keyword evidence="3" id="KW-0808">Transferase</keyword>
<evidence type="ECO:0000256" key="2">
    <source>
        <dbReference type="SAM" id="Phobius"/>
    </source>
</evidence>
<dbReference type="Proteomes" id="UP000292447">
    <property type="component" value="Chromosome V"/>
</dbReference>
<accession>A0A4P6XWE0</accession>
<dbReference type="STRING" id="2163413.A0A4P6XWE0"/>
<keyword evidence="2" id="KW-1133">Transmembrane helix</keyword>
<feature type="transmembrane region" description="Helical" evidence="2">
    <location>
        <begin position="110"/>
        <end position="129"/>
    </location>
</feature>
<keyword evidence="3" id="KW-0012">Acyltransferase</keyword>
<dbReference type="Pfam" id="PF02450">
    <property type="entry name" value="LCAT"/>
    <property type="match status" value="1"/>
</dbReference>
<dbReference type="Gene3D" id="3.40.50.1820">
    <property type="entry name" value="alpha/beta hydrolase"/>
    <property type="match status" value="1"/>
</dbReference>
<feature type="region of interest" description="Disordered" evidence="1">
    <location>
        <begin position="1"/>
        <end position="98"/>
    </location>
</feature>
<reference evidence="4" key="1">
    <citation type="submission" date="2019-03" db="EMBL/GenBank/DDBJ databases">
        <title>Snf2 controls pulcherriminic acid biosynthesis and connects pigmentation and antifungal activity of the yeast Metschnikowia pulcherrima.</title>
        <authorList>
            <person name="Gore-Lloyd D."/>
            <person name="Sumann I."/>
            <person name="Brachmann A.O."/>
            <person name="Schneeberger K."/>
            <person name="Ortiz-Merino R.A."/>
            <person name="Moreno-Beltran M."/>
            <person name="Schlaefli M."/>
            <person name="Kirner P."/>
            <person name="Santos Kron A."/>
            <person name="Wolfe K.H."/>
            <person name="Piel J."/>
            <person name="Ahrens C.H."/>
            <person name="Henk D."/>
            <person name="Freimoser F.M."/>
        </authorList>
    </citation>
    <scope>NUCLEOTIDE SEQUENCE [LARGE SCALE GENOMIC DNA]</scope>
    <source>
        <strain evidence="4">APC 1.2</strain>
    </source>
</reference>
<evidence type="ECO:0000256" key="1">
    <source>
        <dbReference type="SAM" id="MobiDB-lite"/>
    </source>
</evidence>
<evidence type="ECO:0000313" key="3">
    <source>
        <dbReference type="EMBL" id="QBM90324.1"/>
    </source>
</evidence>
<name>A0A4P6XWE0_9ASCO</name>
<keyword evidence="2" id="KW-0472">Membrane</keyword>